<dbReference type="AlphaFoldDB" id="A0AAW5N721"/>
<gene>
    <name evidence="3" type="ORF">NW209_14470</name>
</gene>
<feature type="transmembrane region" description="Helical" evidence="2">
    <location>
        <begin position="768"/>
        <end position="789"/>
    </location>
</feature>
<keyword evidence="4" id="KW-1185">Reference proteome</keyword>
<dbReference type="EMBL" id="JANRHJ010000022">
    <property type="protein sequence ID" value="MCR8875192.1"/>
    <property type="molecule type" value="Genomic_DNA"/>
</dbReference>
<protein>
    <submittedName>
        <fullName evidence="3">Uncharacterized protein</fullName>
    </submittedName>
</protein>
<proteinExistence type="predicted"/>
<organism evidence="3 4">
    <name type="scientific">Phocaeicola barnesiae</name>
    <dbReference type="NCBI Taxonomy" id="376804"/>
    <lineage>
        <taxon>Bacteria</taxon>
        <taxon>Pseudomonadati</taxon>
        <taxon>Bacteroidota</taxon>
        <taxon>Bacteroidia</taxon>
        <taxon>Bacteroidales</taxon>
        <taxon>Bacteroidaceae</taxon>
        <taxon>Phocaeicola</taxon>
    </lineage>
</organism>
<evidence type="ECO:0000256" key="2">
    <source>
        <dbReference type="SAM" id="Phobius"/>
    </source>
</evidence>
<dbReference type="Proteomes" id="UP001204579">
    <property type="component" value="Unassembled WGS sequence"/>
</dbReference>
<sequence length="870" mass="100613">MKSSHIGAAISIYEKLATYDLSIYGELIVCFLQHHQVKTEEDFNVFLTMLSLPTDTDLYCKFNNNAINISREGEADEQISISIDEIEAEVKAITPASLHSSSSTTNIVKALLFIKKVHEKEGYRQLQISDLSDAEFESILLASKEKISTFPNAIVELVKLSLSLADENKNLKRFTNRICTQLFGHIGKSILNAEYLIFDEYSSSLQKIDDLFFSKIKESDYEEGRNGELYILKSILKTSWLLQEACSRIKRFISQDAPFNLINIDPDSEERYRRSFKNVPQLCGEKEALVFENLLKSIINITLIDHCYISNEESVKKLFHAFVCLENSQWILPQTQVDLSKEVIKIALIKTASLLDRMINNEYHENKTKGLIEVNYDYIINYQDGKSGLIKKLKEYSISSKESFQLNFFIKKRVDFQNKKLDAKELTRQIKFDGYFRDLELYDKAIMVGISSYCEQSSVIQDIHDNKRTKSKVADSIISFWDSKNDKKNLTPSFFRQTLELVSTEIKALLQKDCSQQNEGDIKRMFELISLLKKILIELNRYIIRYSSNIPKLYRPYFTHSFYELSPKGNSVNACGELEKGRITNYNKKEFRHRFFFTSAYCTPINLQYLKGLYTIYTEKHTDYLYQYEQRYDSLIRGIVQAHLAKLDNRSKEVTSNINEKMKELSHTTDIAIQNASQKHLESTTTILGVLAAFLAFVTISINMGKLADNIIEYVCFAGTFTGSLILFAVLIKHLPNAFEKRLESNINNQDNECLTTYKSKNNKFISFFKHLGLILFIWTIIFGISFLFSSSNSAFLREEERKQDSIINVQKLQLEKSEKKILELQNETKENADRIEQISHEMQEISISQRNNQKIKHDIDLKINSNSAN</sequence>
<keyword evidence="2" id="KW-0812">Transmembrane</keyword>
<feature type="transmembrane region" description="Helical" evidence="2">
    <location>
        <begin position="711"/>
        <end position="732"/>
    </location>
</feature>
<keyword evidence="2" id="KW-0472">Membrane</keyword>
<keyword evidence="1" id="KW-0175">Coiled coil</keyword>
<dbReference type="RefSeq" id="WP_204430860.1">
    <property type="nucleotide sequence ID" value="NZ_JANRHJ010000022.1"/>
</dbReference>
<feature type="transmembrane region" description="Helical" evidence="2">
    <location>
        <begin position="687"/>
        <end position="705"/>
    </location>
</feature>
<evidence type="ECO:0000313" key="3">
    <source>
        <dbReference type="EMBL" id="MCR8875192.1"/>
    </source>
</evidence>
<comment type="caution">
    <text evidence="3">The sequence shown here is derived from an EMBL/GenBank/DDBJ whole genome shotgun (WGS) entry which is preliminary data.</text>
</comment>
<keyword evidence="2" id="KW-1133">Transmembrane helix</keyword>
<evidence type="ECO:0000313" key="4">
    <source>
        <dbReference type="Proteomes" id="UP001204579"/>
    </source>
</evidence>
<reference evidence="3 4" key="1">
    <citation type="submission" date="2022-08" db="EMBL/GenBank/DDBJ databases">
        <authorList>
            <person name="Zeman M."/>
            <person name="Kubasova T."/>
        </authorList>
    </citation>
    <scope>NUCLEOTIDE SEQUENCE [LARGE SCALE GENOMIC DNA]</scope>
    <source>
        <strain evidence="3 4">ET62</strain>
    </source>
</reference>
<feature type="coiled-coil region" evidence="1">
    <location>
        <begin position="808"/>
        <end position="835"/>
    </location>
</feature>
<accession>A0AAW5N721</accession>
<evidence type="ECO:0000256" key="1">
    <source>
        <dbReference type="SAM" id="Coils"/>
    </source>
</evidence>
<name>A0AAW5N721_9BACT</name>